<reference evidence="3 4" key="1">
    <citation type="journal article" date="2011" name="J. Bacteriol.">
        <title>Genome sequence of Brevibacillus laterosporus LMG 15441, a pathogen of invertebrates.</title>
        <authorList>
            <person name="Djukic M."/>
            <person name="Poehlein A."/>
            <person name="Thurmer A."/>
            <person name="Daniel R."/>
        </authorList>
    </citation>
    <scope>NUCLEOTIDE SEQUENCE [LARGE SCALE GENOMIC DNA]</scope>
    <source>
        <strain evidence="3 4">LMG 15441</strain>
    </source>
</reference>
<dbReference type="KEGG" id="blr:BRLA_c004410"/>
<gene>
    <name evidence="3" type="ORF">BRLA_c004410</name>
</gene>
<dbReference type="GO" id="GO:0006777">
    <property type="term" value="P:Mo-molybdopterin cofactor biosynthetic process"/>
    <property type="evidence" value="ECO:0007669"/>
    <property type="project" value="UniProtKB-UniRule"/>
</dbReference>
<keyword evidence="1" id="KW-0808">Transferase</keyword>
<evidence type="ECO:0000313" key="3">
    <source>
        <dbReference type="EMBL" id="AIG24822.1"/>
    </source>
</evidence>
<dbReference type="CDD" id="cd03522">
    <property type="entry name" value="MoeA_like"/>
    <property type="match status" value="1"/>
</dbReference>
<feature type="domain" description="MoaB/Mog" evidence="2">
    <location>
        <begin position="181"/>
        <end position="313"/>
    </location>
</feature>
<proteinExistence type="inferred from homology"/>
<dbReference type="eggNOG" id="COG0303">
    <property type="taxonomic scope" value="Bacteria"/>
</dbReference>
<protein>
    <recommendedName>
        <fullName evidence="1">Molybdopterin molybdenumtransferase</fullName>
        <ecNumber evidence="1">2.10.1.1</ecNumber>
    </recommendedName>
</protein>
<dbReference type="EC" id="2.10.1.1" evidence="1"/>
<keyword evidence="1" id="KW-0479">Metal-binding</keyword>
<keyword evidence="4" id="KW-1185">Reference proteome</keyword>
<sequence>MVEKPNFKVVPVREAVGMILPHDMTQILPGEFKGRLFKKGHVIKAEDIEPLLSIGKEHIYIMDMPPGFIHEEEAGQRIAQAVAGTNLLFTEPYEGKVSMKAKTNGLCKINEQAVHTLNELEGIALSTILTNQVVTEGQSVAATRIIPLIMKEENILVLERLAKQFEEPIVDVLPIPARRVGVVTTGSEVYQGRIQDKFGPAIRAKVEALGSQVVEQRFAPDDKEMIQHEIEYFLSQGVDLICVTGGMSVDPDDKTPGAIAGVGSDVIRYGTPMLPGSMLMIAYKGDIPILGLPGAVMHEPVTSFDVFLPRILYGERIQESDMTRLGYGGLRKC</sequence>
<dbReference type="SUPFAM" id="SSF53218">
    <property type="entry name" value="Molybdenum cofactor biosynthesis proteins"/>
    <property type="match status" value="1"/>
</dbReference>
<organism evidence="3 4">
    <name type="scientific">Brevibacillus laterosporus LMG 15441</name>
    <dbReference type="NCBI Taxonomy" id="1042163"/>
    <lineage>
        <taxon>Bacteria</taxon>
        <taxon>Bacillati</taxon>
        <taxon>Bacillota</taxon>
        <taxon>Bacilli</taxon>
        <taxon>Bacillales</taxon>
        <taxon>Paenibacillaceae</taxon>
        <taxon>Brevibacillus</taxon>
    </lineage>
</organism>
<dbReference type="STRING" id="1042163.BRLA_c004410"/>
<dbReference type="InterPro" id="IPR036425">
    <property type="entry name" value="MoaB/Mog-like_dom_sf"/>
</dbReference>
<dbReference type="InterPro" id="IPR001453">
    <property type="entry name" value="MoaB/Mog_dom"/>
</dbReference>
<comment type="similarity">
    <text evidence="1">Belongs to the MoeA family.</text>
</comment>
<evidence type="ECO:0000259" key="2">
    <source>
        <dbReference type="SMART" id="SM00852"/>
    </source>
</evidence>
<keyword evidence="1" id="KW-0501">Molybdenum cofactor biosynthesis</keyword>
<comment type="function">
    <text evidence="1">Catalyzes the insertion of molybdate into adenylated molybdopterin with the concomitant release of AMP.</text>
</comment>
<dbReference type="GO" id="GO:0005829">
    <property type="term" value="C:cytosol"/>
    <property type="evidence" value="ECO:0007669"/>
    <property type="project" value="TreeGrafter"/>
</dbReference>
<dbReference type="GO" id="GO:0061599">
    <property type="term" value="F:molybdopterin molybdotransferase activity"/>
    <property type="evidence" value="ECO:0007669"/>
    <property type="project" value="UniProtKB-UniRule"/>
</dbReference>
<comment type="catalytic activity">
    <reaction evidence="1">
        <text>adenylyl-molybdopterin + molybdate = Mo-molybdopterin + AMP + H(+)</text>
        <dbReference type="Rhea" id="RHEA:35047"/>
        <dbReference type="ChEBI" id="CHEBI:15378"/>
        <dbReference type="ChEBI" id="CHEBI:36264"/>
        <dbReference type="ChEBI" id="CHEBI:62727"/>
        <dbReference type="ChEBI" id="CHEBI:71302"/>
        <dbReference type="ChEBI" id="CHEBI:456215"/>
    </reaction>
</comment>
<dbReference type="SMART" id="SM00852">
    <property type="entry name" value="MoCF_biosynth"/>
    <property type="match status" value="1"/>
</dbReference>
<accession>A0A075QWN5</accession>
<dbReference type="EMBL" id="CP007806">
    <property type="protein sequence ID" value="AIG24822.1"/>
    <property type="molecule type" value="Genomic_DNA"/>
</dbReference>
<name>A0A075QWN5_BRELA</name>
<keyword evidence="1" id="KW-0500">Molybdenum</keyword>
<comment type="cofactor">
    <cofactor evidence="1">
        <name>Mg(2+)</name>
        <dbReference type="ChEBI" id="CHEBI:18420"/>
    </cofactor>
</comment>
<dbReference type="Pfam" id="PF00994">
    <property type="entry name" value="MoCF_biosynth"/>
    <property type="match status" value="1"/>
</dbReference>
<dbReference type="HOGENOM" id="CLU_068847_1_0_9"/>
<dbReference type="GO" id="GO:0046872">
    <property type="term" value="F:metal ion binding"/>
    <property type="evidence" value="ECO:0007669"/>
    <property type="project" value="UniProtKB-UniRule"/>
</dbReference>
<comment type="pathway">
    <text evidence="1">Cofactor biosynthesis; molybdopterin biosynthesis.</text>
</comment>
<dbReference type="AlphaFoldDB" id="A0A075QWN5"/>
<dbReference type="PANTHER" id="PTHR10192:SF28">
    <property type="entry name" value="MOLYBDOPTERIN MOLYBDENUMTRANSFERASE"/>
    <property type="match status" value="1"/>
</dbReference>
<dbReference type="PANTHER" id="PTHR10192">
    <property type="entry name" value="MOLYBDOPTERIN BIOSYNTHESIS PROTEIN"/>
    <property type="match status" value="1"/>
</dbReference>
<dbReference type="RefSeq" id="WP_003333520.1">
    <property type="nucleotide sequence ID" value="NZ_CP007806.1"/>
</dbReference>
<evidence type="ECO:0000256" key="1">
    <source>
        <dbReference type="RuleBase" id="RU365090"/>
    </source>
</evidence>
<dbReference type="InterPro" id="IPR038987">
    <property type="entry name" value="MoeA-like"/>
</dbReference>
<dbReference type="Gene3D" id="3.40.980.10">
    <property type="entry name" value="MoaB/Mog-like domain"/>
    <property type="match status" value="1"/>
</dbReference>
<dbReference type="UniPathway" id="UPA00344"/>
<keyword evidence="1" id="KW-0460">Magnesium</keyword>
<dbReference type="Proteomes" id="UP000005850">
    <property type="component" value="Chromosome"/>
</dbReference>
<evidence type="ECO:0000313" key="4">
    <source>
        <dbReference type="Proteomes" id="UP000005850"/>
    </source>
</evidence>